<dbReference type="PANTHER" id="PTHR30336:SF4">
    <property type="entry name" value="ENVELOPE BIOGENESIS FACTOR ELYC"/>
    <property type="match status" value="1"/>
</dbReference>
<dbReference type="CDD" id="cd06259">
    <property type="entry name" value="YdcF-like"/>
    <property type="match status" value="1"/>
</dbReference>
<dbReference type="PANTHER" id="PTHR30336">
    <property type="entry name" value="INNER MEMBRANE PROTEIN, PROBABLE PERMEASE"/>
    <property type="match status" value="1"/>
</dbReference>
<gene>
    <name evidence="2" type="ORF">NDK43_23865</name>
</gene>
<organism evidence="2 3">
    <name type="scientific">Neobacillus pocheonensis</name>
    <dbReference type="NCBI Taxonomy" id="363869"/>
    <lineage>
        <taxon>Bacteria</taxon>
        <taxon>Bacillati</taxon>
        <taxon>Bacillota</taxon>
        <taxon>Bacilli</taxon>
        <taxon>Bacillales</taxon>
        <taxon>Bacillaceae</taxon>
        <taxon>Neobacillus</taxon>
    </lineage>
</organism>
<evidence type="ECO:0000313" key="3">
    <source>
        <dbReference type="Proteomes" id="UP001523262"/>
    </source>
</evidence>
<dbReference type="Proteomes" id="UP001523262">
    <property type="component" value="Unassembled WGS sequence"/>
</dbReference>
<dbReference type="InterPro" id="IPR003848">
    <property type="entry name" value="DUF218"/>
</dbReference>
<dbReference type="InterPro" id="IPR014729">
    <property type="entry name" value="Rossmann-like_a/b/a_fold"/>
</dbReference>
<feature type="domain" description="DUF218" evidence="1">
    <location>
        <begin position="19"/>
        <end position="145"/>
    </location>
</feature>
<evidence type="ECO:0000259" key="1">
    <source>
        <dbReference type="Pfam" id="PF02698"/>
    </source>
</evidence>
<dbReference type="InterPro" id="IPR051599">
    <property type="entry name" value="Cell_Envelope_Assoc"/>
</dbReference>
<name>A0ABT0WGS8_9BACI</name>
<dbReference type="Gene3D" id="3.40.50.620">
    <property type="entry name" value="HUPs"/>
    <property type="match status" value="1"/>
</dbReference>
<comment type="caution">
    <text evidence="2">The sequence shown here is derived from an EMBL/GenBank/DDBJ whole genome shotgun (WGS) entry which is preliminary data.</text>
</comment>
<proteinExistence type="predicted"/>
<dbReference type="EMBL" id="JAMQCR010000002">
    <property type="protein sequence ID" value="MCM2534820.1"/>
    <property type="molecule type" value="Genomic_DNA"/>
</dbReference>
<reference evidence="2 3" key="1">
    <citation type="submission" date="2022-06" db="EMBL/GenBank/DDBJ databases">
        <authorList>
            <person name="Jeon C.O."/>
        </authorList>
    </citation>
    <scope>NUCLEOTIDE SEQUENCE [LARGE SCALE GENOMIC DNA]</scope>
    <source>
        <strain evidence="2 3">KCTC 13943</strain>
    </source>
</reference>
<protein>
    <submittedName>
        <fullName evidence="2">YdcF family protein</fullName>
    </submittedName>
</protein>
<accession>A0ABT0WGS8</accession>
<keyword evidence="3" id="KW-1185">Reference proteome</keyword>
<dbReference type="Pfam" id="PF02698">
    <property type="entry name" value="DUF218"/>
    <property type="match status" value="1"/>
</dbReference>
<sequence>MVIWFIWIQSAPLEAGNNDVVLVLGYKMTGNTIHPLLEERLEMVIQLLQMEEYLKKKVIVSGGVVGWIKSEAEIMKEYLIKHGIEPNRILVENESRDTVENLQFTKKIMEQAGFKSCVIVSNSFHMRRITMIAKNVGLGATCYCKRSLITALKQWNPTIKEIKAFKTTLSLLVS</sequence>
<evidence type="ECO:0000313" key="2">
    <source>
        <dbReference type="EMBL" id="MCM2534820.1"/>
    </source>
</evidence>